<dbReference type="Gene3D" id="1.20.1080.10">
    <property type="entry name" value="Glycerol uptake facilitator protein"/>
    <property type="match status" value="1"/>
</dbReference>
<keyword evidence="8" id="KW-1185">Reference proteome</keyword>
<reference evidence="9" key="1">
    <citation type="submission" date="2022-11" db="UniProtKB">
        <authorList>
            <consortium name="WormBaseParasite"/>
        </authorList>
    </citation>
    <scope>IDENTIFICATION</scope>
</reference>
<evidence type="ECO:0000256" key="2">
    <source>
        <dbReference type="ARBA" id="ARBA00022448"/>
    </source>
</evidence>
<evidence type="ECO:0000256" key="5">
    <source>
        <dbReference type="ARBA" id="ARBA00023136"/>
    </source>
</evidence>
<comment type="subcellular location">
    <subcellularLocation>
        <location evidence="1">Membrane</location>
        <topology evidence="1">Multi-pass membrane protein</topology>
    </subcellularLocation>
</comment>
<keyword evidence="4 7" id="KW-1133">Transmembrane helix</keyword>
<keyword evidence="2" id="KW-0813">Transport</keyword>
<evidence type="ECO:0000256" key="3">
    <source>
        <dbReference type="ARBA" id="ARBA00022692"/>
    </source>
</evidence>
<feature type="transmembrane region" description="Helical" evidence="7">
    <location>
        <begin position="59"/>
        <end position="78"/>
    </location>
</feature>
<feature type="transmembrane region" description="Helical" evidence="7">
    <location>
        <begin position="90"/>
        <end position="110"/>
    </location>
</feature>
<evidence type="ECO:0000256" key="1">
    <source>
        <dbReference type="ARBA" id="ARBA00004141"/>
    </source>
</evidence>
<evidence type="ECO:0000313" key="8">
    <source>
        <dbReference type="Proteomes" id="UP000887565"/>
    </source>
</evidence>
<dbReference type="PANTHER" id="PTHR43829">
    <property type="entry name" value="AQUAPORIN OR AQUAGLYCEROPORIN RELATED"/>
    <property type="match status" value="1"/>
</dbReference>
<evidence type="ECO:0000313" key="9">
    <source>
        <dbReference type="WBParaSite" id="nRc.2.0.1.t12527-RA"/>
    </source>
</evidence>
<sequence length="154" mass="17140">MAPRKKRRRMAPRDTERQSQLNAFDKGIRQGPYTLNATAPTAAIWATYPKSDDVKTWQCFVDQVFATSVLVLAVMALIDKSNMEVPKGTMPLLIGFLVMALGTTFESNCGQLNAFDKGIRQGPYTLNATAPTTAIWATYPKSNDVKTWQCFVDQ</sequence>
<protein>
    <submittedName>
        <fullName evidence="9">Uncharacterized protein</fullName>
    </submittedName>
</protein>
<dbReference type="Proteomes" id="UP000887565">
    <property type="component" value="Unplaced"/>
</dbReference>
<dbReference type="InterPro" id="IPR023271">
    <property type="entry name" value="Aquaporin-like"/>
</dbReference>
<evidence type="ECO:0000256" key="4">
    <source>
        <dbReference type="ARBA" id="ARBA00022989"/>
    </source>
</evidence>
<dbReference type="WBParaSite" id="nRc.2.0.1.t12527-RA">
    <property type="protein sequence ID" value="nRc.2.0.1.t12527-RA"/>
    <property type="gene ID" value="nRc.2.0.1.g12527"/>
</dbReference>
<dbReference type="PANTHER" id="PTHR43829:SF9">
    <property type="entry name" value="AQUAPORIN-9"/>
    <property type="match status" value="1"/>
</dbReference>
<dbReference type="InterPro" id="IPR050363">
    <property type="entry name" value="MIP/Aquaporin"/>
</dbReference>
<feature type="compositionally biased region" description="Basic residues" evidence="6">
    <location>
        <begin position="1"/>
        <end position="10"/>
    </location>
</feature>
<name>A0A915IF45_ROMCU</name>
<organism evidence="8 9">
    <name type="scientific">Romanomermis culicivorax</name>
    <name type="common">Nematode worm</name>
    <dbReference type="NCBI Taxonomy" id="13658"/>
    <lineage>
        <taxon>Eukaryota</taxon>
        <taxon>Metazoa</taxon>
        <taxon>Ecdysozoa</taxon>
        <taxon>Nematoda</taxon>
        <taxon>Enoplea</taxon>
        <taxon>Dorylaimia</taxon>
        <taxon>Mermithida</taxon>
        <taxon>Mermithoidea</taxon>
        <taxon>Mermithidae</taxon>
        <taxon>Romanomermis</taxon>
    </lineage>
</organism>
<accession>A0A915IF45</accession>
<keyword evidence="3 7" id="KW-0812">Transmembrane</keyword>
<evidence type="ECO:0000256" key="7">
    <source>
        <dbReference type="SAM" id="Phobius"/>
    </source>
</evidence>
<feature type="region of interest" description="Disordered" evidence="6">
    <location>
        <begin position="1"/>
        <end position="23"/>
    </location>
</feature>
<dbReference type="AlphaFoldDB" id="A0A915IF45"/>
<dbReference type="GO" id="GO:0016323">
    <property type="term" value="C:basolateral plasma membrane"/>
    <property type="evidence" value="ECO:0007669"/>
    <property type="project" value="TreeGrafter"/>
</dbReference>
<dbReference type="GO" id="GO:0015250">
    <property type="term" value="F:water channel activity"/>
    <property type="evidence" value="ECO:0007669"/>
    <property type="project" value="TreeGrafter"/>
</dbReference>
<dbReference type="SUPFAM" id="SSF81338">
    <property type="entry name" value="Aquaporin-like"/>
    <property type="match status" value="1"/>
</dbReference>
<dbReference type="GO" id="GO:0015254">
    <property type="term" value="F:glycerol channel activity"/>
    <property type="evidence" value="ECO:0007669"/>
    <property type="project" value="TreeGrafter"/>
</dbReference>
<proteinExistence type="predicted"/>
<keyword evidence="5 7" id="KW-0472">Membrane</keyword>
<evidence type="ECO:0000256" key="6">
    <source>
        <dbReference type="SAM" id="MobiDB-lite"/>
    </source>
</evidence>